<organism evidence="10 11">
    <name type="scientific">Gracilibacillus dipsosauri</name>
    <dbReference type="NCBI Taxonomy" id="178340"/>
    <lineage>
        <taxon>Bacteria</taxon>
        <taxon>Bacillati</taxon>
        <taxon>Bacillota</taxon>
        <taxon>Bacilli</taxon>
        <taxon>Bacillales</taxon>
        <taxon>Bacillaceae</taxon>
        <taxon>Gracilibacillus</taxon>
    </lineage>
</organism>
<feature type="transmembrane region" description="Helical" evidence="8">
    <location>
        <begin position="191"/>
        <end position="211"/>
    </location>
</feature>
<feature type="transmembrane region" description="Helical" evidence="8">
    <location>
        <begin position="68"/>
        <end position="88"/>
    </location>
</feature>
<dbReference type="Gene3D" id="1.20.1250.20">
    <property type="entry name" value="MFS general substrate transporter like domains"/>
    <property type="match status" value="2"/>
</dbReference>
<evidence type="ECO:0000256" key="5">
    <source>
        <dbReference type="ARBA" id="ARBA00022692"/>
    </source>
</evidence>
<keyword evidence="3" id="KW-1003">Cell membrane</keyword>
<reference evidence="10 11" key="1">
    <citation type="submission" date="2018-05" db="EMBL/GenBank/DDBJ databases">
        <title>Genomic analysis of Gracilibacillus dipsosauri DD1 reveals novel features of a salt-tolerant amylase.</title>
        <authorList>
            <person name="Deutch C.E."/>
            <person name="Yang S."/>
        </authorList>
    </citation>
    <scope>NUCLEOTIDE SEQUENCE [LARGE SCALE GENOMIC DNA]</scope>
    <source>
        <strain evidence="10 11">DD1</strain>
    </source>
</reference>
<keyword evidence="2" id="KW-0813">Transport</keyword>
<dbReference type="InterPro" id="IPR036259">
    <property type="entry name" value="MFS_trans_sf"/>
</dbReference>
<feature type="transmembrane region" description="Helical" evidence="8">
    <location>
        <begin position="94"/>
        <end position="116"/>
    </location>
</feature>
<proteinExistence type="predicted"/>
<dbReference type="Pfam" id="PF12832">
    <property type="entry name" value="MFS_1_like"/>
    <property type="match status" value="1"/>
</dbReference>
<feature type="transmembrane region" description="Helical" evidence="8">
    <location>
        <begin position="128"/>
        <end position="147"/>
    </location>
</feature>
<accession>A0A317L279</accession>
<feature type="transmembrane region" description="Helical" evidence="8">
    <location>
        <begin position="35"/>
        <end position="56"/>
    </location>
</feature>
<keyword evidence="6 8" id="KW-1133">Transmembrane helix</keyword>
<dbReference type="GO" id="GO:0015528">
    <property type="term" value="F:lactose:proton symporter activity"/>
    <property type="evidence" value="ECO:0007669"/>
    <property type="project" value="TreeGrafter"/>
</dbReference>
<evidence type="ECO:0000256" key="3">
    <source>
        <dbReference type="ARBA" id="ARBA00022475"/>
    </source>
</evidence>
<evidence type="ECO:0000256" key="1">
    <source>
        <dbReference type="ARBA" id="ARBA00004429"/>
    </source>
</evidence>
<feature type="transmembrane region" description="Helical" evidence="8">
    <location>
        <begin position="217"/>
        <end position="242"/>
    </location>
</feature>
<keyword evidence="4" id="KW-0997">Cell inner membrane</keyword>
<evidence type="ECO:0000256" key="6">
    <source>
        <dbReference type="ARBA" id="ARBA00022989"/>
    </source>
</evidence>
<sequence>MNKYRFLKLFYFCFSLGTGAFQFLNLFYVDFGLNSVEISVLFAVGPMVMVVAQPLWGMLTDYLNSPKITLLIMILGAATTALWFPITINFEHLLILNIIYFFFHSAIPPIADVTAISIIGSRKDFGKIRLWGSIGYAVGVVAIGRLLDIFGLDIMFVLHSSLIVFALILALQLPVQTAKKKQFHLKKVIRLFYNPAFSLFLIFSFFLHLPVHANNSFYAVYLQDLGASISLVGIALLIKSILEVPFFSMSKKLMSVFTFPILLTSVAFFYGLRWLVLGISDNLDTLVWSQILLSLSYSIHYFVAVAYVDELTPIKYRATGQTIYWAVALGLAGIIGNLIAGWLLRFIEINQMYQLATAVSFTSIFLLWIKRKTKQED</sequence>
<gene>
    <name evidence="10" type="ORF">DLJ74_05060</name>
</gene>
<dbReference type="AlphaFoldDB" id="A0A317L279"/>
<dbReference type="EMBL" id="QGTD01000005">
    <property type="protein sequence ID" value="PWU69354.1"/>
    <property type="molecule type" value="Genomic_DNA"/>
</dbReference>
<evidence type="ECO:0000313" key="11">
    <source>
        <dbReference type="Proteomes" id="UP000245624"/>
    </source>
</evidence>
<dbReference type="Proteomes" id="UP000245624">
    <property type="component" value="Unassembled WGS sequence"/>
</dbReference>
<feature type="transmembrane region" description="Helical" evidence="8">
    <location>
        <begin position="323"/>
        <end position="345"/>
    </location>
</feature>
<dbReference type="InterPro" id="IPR024989">
    <property type="entry name" value="MFS_assoc_dom"/>
</dbReference>
<dbReference type="PANTHER" id="PTHR23522">
    <property type="entry name" value="BLL5896 PROTEIN"/>
    <property type="match status" value="1"/>
</dbReference>
<dbReference type="OrthoDB" id="1650886at2"/>
<feature type="transmembrane region" description="Helical" evidence="8">
    <location>
        <begin position="254"/>
        <end position="275"/>
    </location>
</feature>
<dbReference type="GO" id="GO:0005886">
    <property type="term" value="C:plasma membrane"/>
    <property type="evidence" value="ECO:0007669"/>
    <property type="project" value="UniProtKB-SubCell"/>
</dbReference>
<evidence type="ECO:0000256" key="8">
    <source>
        <dbReference type="SAM" id="Phobius"/>
    </source>
</evidence>
<keyword evidence="11" id="KW-1185">Reference proteome</keyword>
<name>A0A317L279_9BACI</name>
<feature type="transmembrane region" description="Helical" evidence="8">
    <location>
        <begin position="9"/>
        <end position="29"/>
    </location>
</feature>
<keyword evidence="5 8" id="KW-0812">Transmembrane</keyword>
<dbReference type="PANTHER" id="PTHR23522:SF10">
    <property type="entry name" value="3-PHENYLPROPIONIC ACID TRANSPORTER-RELATED"/>
    <property type="match status" value="1"/>
</dbReference>
<feature type="domain" description="Major facilitator superfamily associated" evidence="9">
    <location>
        <begin position="5"/>
        <end position="353"/>
    </location>
</feature>
<dbReference type="GO" id="GO:0030395">
    <property type="term" value="F:lactose binding"/>
    <property type="evidence" value="ECO:0007669"/>
    <property type="project" value="TreeGrafter"/>
</dbReference>
<evidence type="ECO:0000256" key="2">
    <source>
        <dbReference type="ARBA" id="ARBA00022448"/>
    </source>
</evidence>
<dbReference type="SUPFAM" id="SSF103473">
    <property type="entry name" value="MFS general substrate transporter"/>
    <property type="match status" value="1"/>
</dbReference>
<dbReference type="RefSeq" id="WP_109983601.1">
    <property type="nucleotide sequence ID" value="NZ_QGTD01000005.1"/>
</dbReference>
<comment type="caution">
    <text evidence="10">The sequence shown here is derived from an EMBL/GenBank/DDBJ whole genome shotgun (WGS) entry which is preliminary data.</text>
</comment>
<evidence type="ECO:0000256" key="4">
    <source>
        <dbReference type="ARBA" id="ARBA00022519"/>
    </source>
</evidence>
<evidence type="ECO:0000313" key="10">
    <source>
        <dbReference type="EMBL" id="PWU69354.1"/>
    </source>
</evidence>
<feature type="transmembrane region" description="Helical" evidence="8">
    <location>
        <begin position="153"/>
        <end position="171"/>
    </location>
</feature>
<comment type="subcellular location">
    <subcellularLocation>
        <location evidence="1">Cell inner membrane</location>
        <topology evidence="1">Multi-pass membrane protein</topology>
    </subcellularLocation>
</comment>
<feature type="transmembrane region" description="Helical" evidence="8">
    <location>
        <begin position="287"/>
        <end position="308"/>
    </location>
</feature>
<keyword evidence="7 8" id="KW-0472">Membrane</keyword>
<protein>
    <recommendedName>
        <fullName evidence="9">Major facilitator superfamily associated domain-containing protein</fullName>
    </recommendedName>
</protein>
<feature type="transmembrane region" description="Helical" evidence="8">
    <location>
        <begin position="351"/>
        <end position="369"/>
    </location>
</feature>
<evidence type="ECO:0000259" key="9">
    <source>
        <dbReference type="Pfam" id="PF12832"/>
    </source>
</evidence>
<evidence type="ECO:0000256" key="7">
    <source>
        <dbReference type="ARBA" id="ARBA00023136"/>
    </source>
</evidence>